<sequence length="182" mass="20182">MQLPYRSQKELFDAVEKRAYQFEKEYHGCAQCVLGALMECFPFLRDHGAFKSATGLGGGVGLSIEGSCGGLTGGVMAMGLLFGRELDNLADKEGLRFCSYRLANRLHERFVEEYGSSVCKNIHEKVLGKAYRLNNPDEWDQFLEAGGHSTKCPQVVGKAARWTAELIVAEAEVQGRKFSYQS</sequence>
<gene>
    <name evidence="1" type="ORF">DSCW_59020</name>
</gene>
<accession>A0A5K7ZCI0</accession>
<dbReference type="KEGG" id="dwd:DSCW_59020"/>
<keyword evidence="2" id="KW-1185">Reference proteome</keyword>
<dbReference type="AlphaFoldDB" id="A0A5K7ZCI0"/>
<evidence type="ECO:0008006" key="3">
    <source>
        <dbReference type="Google" id="ProtNLM"/>
    </source>
</evidence>
<dbReference type="Pfam" id="PF09719">
    <property type="entry name" value="C_GCAxxG_C_C"/>
    <property type="match status" value="1"/>
</dbReference>
<evidence type="ECO:0000313" key="2">
    <source>
        <dbReference type="Proteomes" id="UP000427769"/>
    </source>
</evidence>
<proteinExistence type="predicted"/>
<dbReference type="RefSeq" id="WP_170302508.1">
    <property type="nucleotide sequence ID" value="NZ_AP021875.1"/>
</dbReference>
<dbReference type="Proteomes" id="UP000427769">
    <property type="component" value="Chromosome"/>
</dbReference>
<protein>
    <recommendedName>
        <fullName evidence="3">C_GCAxxG_C_C family protein</fullName>
    </recommendedName>
</protein>
<dbReference type="InterPro" id="IPR010181">
    <property type="entry name" value="CGCAxxGCC_motif"/>
</dbReference>
<evidence type="ECO:0000313" key="1">
    <source>
        <dbReference type="EMBL" id="BBO78485.1"/>
    </source>
</evidence>
<organism evidence="1 2">
    <name type="scientific">Desulfosarcina widdelii</name>
    <dbReference type="NCBI Taxonomy" id="947919"/>
    <lineage>
        <taxon>Bacteria</taxon>
        <taxon>Pseudomonadati</taxon>
        <taxon>Thermodesulfobacteriota</taxon>
        <taxon>Desulfobacteria</taxon>
        <taxon>Desulfobacterales</taxon>
        <taxon>Desulfosarcinaceae</taxon>
        <taxon>Desulfosarcina</taxon>
    </lineage>
</organism>
<reference evidence="1 2" key="1">
    <citation type="submission" date="2019-11" db="EMBL/GenBank/DDBJ databases">
        <title>Comparative genomics of hydrocarbon-degrading Desulfosarcina strains.</title>
        <authorList>
            <person name="Watanabe M."/>
            <person name="Kojima H."/>
            <person name="Fukui M."/>
        </authorList>
    </citation>
    <scope>NUCLEOTIDE SEQUENCE [LARGE SCALE GENOMIC DNA]</scope>
    <source>
        <strain evidence="1 2">PP31</strain>
    </source>
</reference>
<dbReference type="EMBL" id="AP021875">
    <property type="protein sequence ID" value="BBO78485.1"/>
    <property type="molecule type" value="Genomic_DNA"/>
</dbReference>
<dbReference type="NCBIfam" id="TIGR01909">
    <property type="entry name" value="C_GCAxxG_C_C"/>
    <property type="match status" value="1"/>
</dbReference>
<name>A0A5K7ZCI0_9BACT</name>